<dbReference type="OrthoDB" id="1896834at2759"/>
<dbReference type="PANTHER" id="PTHR31072">
    <property type="entry name" value="TRANSCRIPTION FACTOR TCP4-RELATED"/>
    <property type="match status" value="1"/>
</dbReference>
<feature type="domain" description="R" evidence="9">
    <location>
        <begin position="180"/>
        <end position="197"/>
    </location>
</feature>
<evidence type="ECO:0000256" key="1">
    <source>
        <dbReference type="ARBA" id="ARBA00004123"/>
    </source>
</evidence>
<feature type="region of interest" description="Disordered" evidence="7">
    <location>
        <begin position="38"/>
        <end position="78"/>
    </location>
</feature>
<keyword evidence="6" id="KW-0539">Nucleus</keyword>
<feature type="domain" description="TCP" evidence="8">
    <location>
        <begin position="72"/>
        <end position="130"/>
    </location>
</feature>
<keyword evidence="5" id="KW-0804">Transcription</keyword>
<dbReference type="GO" id="GO:0003700">
    <property type="term" value="F:DNA-binding transcription factor activity"/>
    <property type="evidence" value="ECO:0007669"/>
    <property type="project" value="InterPro"/>
</dbReference>
<dbReference type="PROSITE" id="PS51370">
    <property type="entry name" value="R"/>
    <property type="match status" value="1"/>
</dbReference>
<dbReference type="Pfam" id="PF03634">
    <property type="entry name" value="TCP"/>
    <property type="match status" value="1"/>
</dbReference>
<evidence type="ECO:0000256" key="6">
    <source>
        <dbReference type="ARBA" id="ARBA00023242"/>
    </source>
</evidence>
<evidence type="ECO:0000256" key="3">
    <source>
        <dbReference type="ARBA" id="ARBA00023015"/>
    </source>
</evidence>
<evidence type="ECO:0000256" key="5">
    <source>
        <dbReference type="ARBA" id="ARBA00023163"/>
    </source>
</evidence>
<dbReference type="GO" id="GO:0043565">
    <property type="term" value="F:sequence-specific DNA binding"/>
    <property type="evidence" value="ECO:0007669"/>
    <property type="project" value="TreeGrafter"/>
</dbReference>
<keyword evidence="11" id="KW-1185">Reference proteome</keyword>
<keyword evidence="3" id="KW-0805">Transcription regulation</keyword>
<comment type="subcellular location">
    <subcellularLocation>
        <location evidence="1">Nucleus</location>
    </subcellularLocation>
</comment>
<gene>
    <name evidence="10" type="ORF">STAS_07964</name>
</gene>
<dbReference type="InterPro" id="IPR017887">
    <property type="entry name" value="TF_TCP_subgr"/>
</dbReference>
<evidence type="ECO:0000259" key="8">
    <source>
        <dbReference type="PROSITE" id="PS51369"/>
    </source>
</evidence>
<dbReference type="Proteomes" id="UP000325081">
    <property type="component" value="Unassembled WGS sequence"/>
</dbReference>
<evidence type="ECO:0000313" key="11">
    <source>
        <dbReference type="Proteomes" id="UP000325081"/>
    </source>
</evidence>
<sequence length="320" mass="36581">MFPSDNNKSSTDLENPLETNPIFFSNFPSPFLDEELPLNQILHSNKPDPNPGPDPAKKLKSKANDRRKRSGKKDRHSKICTAQGIRDRRMRLSLQVARKFFDLQDILGYDKASCTIEWLFSKSNTAIRELITQKQNNNLNFSESYSECEVVSGVHEVSSKEEVLNNTKRKVVQVQARSTREAREKARARARWRTKEKMMIRRRLQIMNNSSQLFSTPNCYHQTENVEEKLGFSAEYHDAGTIEKLLGNSGFSISNYACPDENVYESYCRDGFLGNWQVLGNNNNNNNVDRIFDCSVTNEGSSMASNVSPGSAQNFLFFHQ</sequence>
<evidence type="ECO:0000256" key="2">
    <source>
        <dbReference type="ARBA" id="ARBA00022473"/>
    </source>
</evidence>
<dbReference type="GO" id="GO:2000032">
    <property type="term" value="P:regulation of secondary shoot formation"/>
    <property type="evidence" value="ECO:0007669"/>
    <property type="project" value="TreeGrafter"/>
</dbReference>
<dbReference type="GO" id="GO:0005634">
    <property type="term" value="C:nucleus"/>
    <property type="evidence" value="ECO:0007669"/>
    <property type="project" value="UniProtKB-SubCell"/>
</dbReference>
<dbReference type="PANTHER" id="PTHR31072:SF227">
    <property type="entry name" value="TRANSCRIPTION FACTOR TCP12-LIKE"/>
    <property type="match status" value="1"/>
</dbReference>
<comment type="caution">
    <text evidence="10">The sequence shown here is derived from an EMBL/GenBank/DDBJ whole genome shotgun (WGS) entry which is preliminary data.</text>
</comment>
<feature type="compositionally biased region" description="Basic residues" evidence="7">
    <location>
        <begin position="58"/>
        <end position="78"/>
    </location>
</feature>
<protein>
    <submittedName>
        <fullName evidence="10">TCP transcription factor 22</fullName>
    </submittedName>
</protein>
<organism evidence="10 11">
    <name type="scientific">Striga asiatica</name>
    <name type="common">Asiatic witchweed</name>
    <name type="synonym">Buchnera asiatica</name>
    <dbReference type="NCBI Taxonomy" id="4170"/>
    <lineage>
        <taxon>Eukaryota</taxon>
        <taxon>Viridiplantae</taxon>
        <taxon>Streptophyta</taxon>
        <taxon>Embryophyta</taxon>
        <taxon>Tracheophyta</taxon>
        <taxon>Spermatophyta</taxon>
        <taxon>Magnoliopsida</taxon>
        <taxon>eudicotyledons</taxon>
        <taxon>Gunneridae</taxon>
        <taxon>Pentapetalae</taxon>
        <taxon>asterids</taxon>
        <taxon>lamiids</taxon>
        <taxon>Lamiales</taxon>
        <taxon>Orobanchaceae</taxon>
        <taxon>Buchnereae</taxon>
        <taxon>Striga</taxon>
    </lineage>
</organism>
<name>A0A5A7PGA4_STRAF</name>
<accession>A0A5A7PGA4</accession>
<dbReference type="InterPro" id="IPR017888">
    <property type="entry name" value="CYC/TB1_R_domain"/>
</dbReference>
<dbReference type="PROSITE" id="PS51369">
    <property type="entry name" value="TCP"/>
    <property type="match status" value="1"/>
</dbReference>
<dbReference type="InterPro" id="IPR005333">
    <property type="entry name" value="Transcription_factor_TCP"/>
</dbReference>
<evidence type="ECO:0000259" key="9">
    <source>
        <dbReference type="PROSITE" id="PS51370"/>
    </source>
</evidence>
<dbReference type="AlphaFoldDB" id="A0A5A7PGA4"/>
<feature type="compositionally biased region" description="Polar residues" evidence="7">
    <location>
        <begin position="1"/>
        <end position="13"/>
    </location>
</feature>
<keyword evidence="4" id="KW-0238">DNA-binding</keyword>
<dbReference type="EMBL" id="BKCP01004516">
    <property type="protein sequence ID" value="GER31925.1"/>
    <property type="molecule type" value="Genomic_DNA"/>
</dbReference>
<keyword evidence="2" id="KW-0217">Developmental protein</keyword>
<evidence type="ECO:0000256" key="4">
    <source>
        <dbReference type="ARBA" id="ARBA00023125"/>
    </source>
</evidence>
<evidence type="ECO:0000256" key="7">
    <source>
        <dbReference type="SAM" id="MobiDB-lite"/>
    </source>
</evidence>
<proteinExistence type="predicted"/>
<evidence type="ECO:0000313" key="10">
    <source>
        <dbReference type="EMBL" id="GER31925.1"/>
    </source>
</evidence>
<feature type="region of interest" description="Disordered" evidence="7">
    <location>
        <begin position="1"/>
        <end position="21"/>
    </location>
</feature>
<reference evidence="11" key="1">
    <citation type="journal article" date="2019" name="Curr. Biol.">
        <title>Genome Sequence of Striga asiatica Provides Insight into the Evolution of Plant Parasitism.</title>
        <authorList>
            <person name="Yoshida S."/>
            <person name="Kim S."/>
            <person name="Wafula E.K."/>
            <person name="Tanskanen J."/>
            <person name="Kim Y.M."/>
            <person name="Honaas L."/>
            <person name="Yang Z."/>
            <person name="Spallek T."/>
            <person name="Conn C.E."/>
            <person name="Ichihashi Y."/>
            <person name="Cheong K."/>
            <person name="Cui S."/>
            <person name="Der J.P."/>
            <person name="Gundlach H."/>
            <person name="Jiao Y."/>
            <person name="Hori C."/>
            <person name="Ishida J.K."/>
            <person name="Kasahara H."/>
            <person name="Kiba T."/>
            <person name="Kim M.S."/>
            <person name="Koo N."/>
            <person name="Laohavisit A."/>
            <person name="Lee Y.H."/>
            <person name="Lumba S."/>
            <person name="McCourt P."/>
            <person name="Mortimer J.C."/>
            <person name="Mutuku J.M."/>
            <person name="Nomura T."/>
            <person name="Sasaki-Sekimoto Y."/>
            <person name="Seto Y."/>
            <person name="Wang Y."/>
            <person name="Wakatake T."/>
            <person name="Sakakibara H."/>
            <person name="Demura T."/>
            <person name="Yamaguchi S."/>
            <person name="Yoneyama K."/>
            <person name="Manabe R.I."/>
            <person name="Nelson D.C."/>
            <person name="Schulman A.H."/>
            <person name="Timko M.P."/>
            <person name="dePamphilis C.W."/>
            <person name="Choi D."/>
            <person name="Shirasu K."/>
        </authorList>
    </citation>
    <scope>NUCLEOTIDE SEQUENCE [LARGE SCALE GENOMIC DNA]</scope>
    <source>
        <strain evidence="11">cv. UVA1</strain>
    </source>
</reference>